<protein>
    <submittedName>
        <fullName evidence="2">Uncharacterized protein</fullName>
    </submittedName>
</protein>
<sequence>MNRTRIGNSAPPVVVVSKNGSVGIGVPNGLYAKNSGMRSTPSPSAFERTQTSSLHLRNKRSAEFVDRDPVSAESKSDYLDPLDFCSLHQICCDSQVSSEKKRSKFSGVECIYREDHRSYTLEVATRNI</sequence>
<organism evidence="1 2">
    <name type="scientific">Parascaris univalens</name>
    <name type="common">Nematode worm</name>
    <dbReference type="NCBI Taxonomy" id="6257"/>
    <lineage>
        <taxon>Eukaryota</taxon>
        <taxon>Metazoa</taxon>
        <taxon>Ecdysozoa</taxon>
        <taxon>Nematoda</taxon>
        <taxon>Chromadorea</taxon>
        <taxon>Rhabditida</taxon>
        <taxon>Spirurina</taxon>
        <taxon>Ascaridomorpha</taxon>
        <taxon>Ascaridoidea</taxon>
        <taxon>Ascarididae</taxon>
        <taxon>Parascaris</taxon>
    </lineage>
</organism>
<evidence type="ECO:0000313" key="2">
    <source>
        <dbReference type="WBParaSite" id="PgB04_g148_t09"/>
    </source>
</evidence>
<dbReference type="WBParaSite" id="PgB04_g148_t09">
    <property type="protein sequence ID" value="PgB04_g148_t09"/>
    <property type="gene ID" value="PgB04_g148"/>
</dbReference>
<proteinExistence type="predicted"/>
<keyword evidence="1" id="KW-1185">Reference proteome</keyword>
<evidence type="ECO:0000313" key="1">
    <source>
        <dbReference type="Proteomes" id="UP000887569"/>
    </source>
</evidence>
<accession>A0A914ZKV3</accession>
<name>A0A914ZKV3_PARUN</name>
<dbReference type="AlphaFoldDB" id="A0A914ZKV3"/>
<reference evidence="2" key="1">
    <citation type="submission" date="2022-11" db="UniProtKB">
        <authorList>
            <consortium name="WormBaseParasite"/>
        </authorList>
    </citation>
    <scope>IDENTIFICATION</scope>
</reference>
<dbReference type="Proteomes" id="UP000887569">
    <property type="component" value="Unplaced"/>
</dbReference>